<organism evidence="2 3">
    <name type="scientific">Coprinellus micaceus</name>
    <name type="common">Glistening ink-cap mushroom</name>
    <name type="synonym">Coprinus micaceus</name>
    <dbReference type="NCBI Taxonomy" id="71717"/>
    <lineage>
        <taxon>Eukaryota</taxon>
        <taxon>Fungi</taxon>
        <taxon>Dikarya</taxon>
        <taxon>Basidiomycota</taxon>
        <taxon>Agaricomycotina</taxon>
        <taxon>Agaricomycetes</taxon>
        <taxon>Agaricomycetidae</taxon>
        <taxon>Agaricales</taxon>
        <taxon>Agaricineae</taxon>
        <taxon>Psathyrellaceae</taxon>
        <taxon>Coprinellus</taxon>
    </lineage>
</organism>
<dbReference type="InterPro" id="IPR052158">
    <property type="entry name" value="INH-QAR"/>
</dbReference>
<feature type="domain" description="DJ-1/PfpI" evidence="1">
    <location>
        <begin position="66"/>
        <end position="200"/>
    </location>
</feature>
<dbReference type="Pfam" id="PF01965">
    <property type="entry name" value="DJ-1_PfpI"/>
    <property type="match status" value="1"/>
</dbReference>
<gene>
    <name evidence="2" type="ORF">FA13DRAFT_1729867</name>
</gene>
<keyword evidence="3" id="KW-1185">Reference proteome</keyword>
<dbReference type="PANTHER" id="PTHR43130">
    <property type="entry name" value="ARAC-FAMILY TRANSCRIPTIONAL REGULATOR"/>
    <property type="match status" value="1"/>
</dbReference>
<dbReference type="InterPro" id="IPR029062">
    <property type="entry name" value="Class_I_gatase-like"/>
</dbReference>
<evidence type="ECO:0000313" key="3">
    <source>
        <dbReference type="Proteomes" id="UP000298030"/>
    </source>
</evidence>
<dbReference type="EMBL" id="QPFP01000010">
    <property type="protein sequence ID" value="TEB34354.1"/>
    <property type="molecule type" value="Genomic_DNA"/>
</dbReference>
<dbReference type="Gene3D" id="3.40.50.880">
    <property type="match status" value="1"/>
</dbReference>
<evidence type="ECO:0000313" key="2">
    <source>
        <dbReference type="EMBL" id="TEB34354.1"/>
    </source>
</evidence>
<dbReference type="SUPFAM" id="SSF52317">
    <property type="entry name" value="Class I glutamine amidotransferase-like"/>
    <property type="match status" value="1"/>
</dbReference>
<dbReference type="Proteomes" id="UP000298030">
    <property type="component" value="Unassembled WGS sequence"/>
</dbReference>
<comment type="caution">
    <text evidence="2">The sequence shown here is derived from an EMBL/GenBank/DDBJ whole genome shotgun (WGS) entry which is preliminary data.</text>
</comment>
<dbReference type="InterPro" id="IPR002818">
    <property type="entry name" value="DJ-1/PfpI"/>
</dbReference>
<dbReference type="STRING" id="71717.A0A4Y7TK53"/>
<accession>A0A4Y7TK53</accession>
<protein>
    <submittedName>
        <fullName evidence="2">ThiJ/PfpI</fullName>
    </submittedName>
</protein>
<name>A0A4Y7TK53_COPMI</name>
<dbReference type="PANTHER" id="PTHR43130:SF7">
    <property type="entry name" value="DJ-1_PFPI DOMAIN-CONTAINING PROTEIN"/>
    <property type="match status" value="1"/>
</dbReference>
<reference evidence="2 3" key="1">
    <citation type="journal article" date="2019" name="Nat. Ecol. Evol.">
        <title>Megaphylogeny resolves global patterns of mushroom evolution.</title>
        <authorList>
            <person name="Varga T."/>
            <person name="Krizsan K."/>
            <person name="Foldi C."/>
            <person name="Dima B."/>
            <person name="Sanchez-Garcia M."/>
            <person name="Sanchez-Ramirez S."/>
            <person name="Szollosi G.J."/>
            <person name="Szarkandi J.G."/>
            <person name="Papp V."/>
            <person name="Albert L."/>
            <person name="Andreopoulos W."/>
            <person name="Angelini C."/>
            <person name="Antonin V."/>
            <person name="Barry K.W."/>
            <person name="Bougher N.L."/>
            <person name="Buchanan P."/>
            <person name="Buyck B."/>
            <person name="Bense V."/>
            <person name="Catcheside P."/>
            <person name="Chovatia M."/>
            <person name="Cooper J."/>
            <person name="Damon W."/>
            <person name="Desjardin D."/>
            <person name="Finy P."/>
            <person name="Geml J."/>
            <person name="Haridas S."/>
            <person name="Hughes K."/>
            <person name="Justo A."/>
            <person name="Karasinski D."/>
            <person name="Kautmanova I."/>
            <person name="Kiss B."/>
            <person name="Kocsube S."/>
            <person name="Kotiranta H."/>
            <person name="LaButti K.M."/>
            <person name="Lechner B.E."/>
            <person name="Liimatainen K."/>
            <person name="Lipzen A."/>
            <person name="Lukacs Z."/>
            <person name="Mihaltcheva S."/>
            <person name="Morgado L.N."/>
            <person name="Niskanen T."/>
            <person name="Noordeloos M.E."/>
            <person name="Ohm R.A."/>
            <person name="Ortiz-Santana B."/>
            <person name="Ovrebo C."/>
            <person name="Racz N."/>
            <person name="Riley R."/>
            <person name="Savchenko A."/>
            <person name="Shiryaev A."/>
            <person name="Soop K."/>
            <person name="Spirin V."/>
            <person name="Szebenyi C."/>
            <person name="Tomsovsky M."/>
            <person name="Tulloss R.E."/>
            <person name="Uehling J."/>
            <person name="Grigoriev I.V."/>
            <person name="Vagvolgyi C."/>
            <person name="Papp T."/>
            <person name="Martin F.M."/>
            <person name="Miettinen O."/>
            <person name="Hibbett D.S."/>
            <person name="Nagy L.G."/>
        </authorList>
    </citation>
    <scope>NUCLEOTIDE SEQUENCE [LARGE SCALE GENOMIC DNA]</scope>
    <source>
        <strain evidence="2 3">FP101781</strain>
    </source>
</reference>
<dbReference type="OrthoDB" id="543156at2759"/>
<dbReference type="AlphaFoldDB" id="A0A4Y7TK53"/>
<evidence type="ECO:0000259" key="1">
    <source>
        <dbReference type="Pfam" id="PF01965"/>
    </source>
</evidence>
<proteinExistence type="predicted"/>
<sequence length="237" mass="25744">MVNFTKALEFGILMSPFYQWLDAAGPIDYLNNHSFDFLQSISAGSTPLPAGLLEKAPVINWHWISTAGDLEPVTATAGPIQAPTTTFKESPQLDYLLVPGPDPLLKLSDECNSWIKAQFGGLKNLLTVCTGSLLITQTGLLDGVEAATNKVALKSIVGQGKFEQFSKVKWVKDKRFAKDGKIWSSAGITAGLDLAAEFVRAFIDPEIVQLGKEIAEYESNPARPDPFAYILEGVVLK</sequence>